<proteinExistence type="predicted"/>
<reference evidence="1" key="1">
    <citation type="submission" date="2023-11" db="EMBL/GenBank/DDBJ databases">
        <title>Genome assemblies of two species of porcelain crab, Petrolisthes cinctipes and Petrolisthes manimaculis (Anomura: Porcellanidae).</title>
        <authorList>
            <person name="Angst P."/>
        </authorList>
    </citation>
    <scope>NUCLEOTIDE SEQUENCE</scope>
    <source>
        <strain evidence="1">PB745_02</strain>
        <tissue evidence="1">Gill</tissue>
    </source>
</reference>
<sequence length="185" mass="20333">MRKNSFPYLITRFTPSFLLHPPTQSASFIFLLLPLPVTPPLPLLLLTPSTLSPPSFPPSFILLLLTSSTLSHPSLPPSSSSSPHPHCLIHPSLPPFSLLPSSLLFLLLRVFSWSLACRLTICIMSKGKRTSGMTYGRGRNDLEGIHLSTRDVALMIIPRPPACLGVLWGMSREGEAEGMGLPRWE</sequence>
<gene>
    <name evidence="1" type="ORF">Pmani_036088</name>
</gene>
<accession>A0AAE1NKB8</accession>
<dbReference type="EMBL" id="JAWZYT010005286">
    <property type="protein sequence ID" value="KAK4291057.1"/>
    <property type="molecule type" value="Genomic_DNA"/>
</dbReference>
<name>A0AAE1NKB8_9EUCA</name>
<comment type="caution">
    <text evidence="1">The sequence shown here is derived from an EMBL/GenBank/DDBJ whole genome shotgun (WGS) entry which is preliminary data.</text>
</comment>
<protein>
    <submittedName>
        <fullName evidence="1">Uncharacterized protein</fullName>
    </submittedName>
</protein>
<dbReference type="Proteomes" id="UP001292094">
    <property type="component" value="Unassembled WGS sequence"/>
</dbReference>
<organism evidence="1 2">
    <name type="scientific">Petrolisthes manimaculis</name>
    <dbReference type="NCBI Taxonomy" id="1843537"/>
    <lineage>
        <taxon>Eukaryota</taxon>
        <taxon>Metazoa</taxon>
        <taxon>Ecdysozoa</taxon>
        <taxon>Arthropoda</taxon>
        <taxon>Crustacea</taxon>
        <taxon>Multicrustacea</taxon>
        <taxon>Malacostraca</taxon>
        <taxon>Eumalacostraca</taxon>
        <taxon>Eucarida</taxon>
        <taxon>Decapoda</taxon>
        <taxon>Pleocyemata</taxon>
        <taxon>Anomura</taxon>
        <taxon>Galatheoidea</taxon>
        <taxon>Porcellanidae</taxon>
        <taxon>Petrolisthes</taxon>
    </lineage>
</organism>
<dbReference type="AlphaFoldDB" id="A0AAE1NKB8"/>
<evidence type="ECO:0000313" key="2">
    <source>
        <dbReference type="Proteomes" id="UP001292094"/>
    </source>
</evidence>
<evidence type="ECO:0000313" key="1">
    <source>
        <dbReference type="EMBL" id="KAK4291057.1"/>
    </source>
</evidence>
<keyword evidence="2" id="KW-1185">Reference proteome</keyword>